<proteinExistence type="inferred from homology"/>
<keyword evidence="5 7" id="KW-0732">Signal</keyword>
<evidence type="ECO:0000256" key="6">
    <source>
        <dbReference type="ARBA" id="ARBA00022859"/>
    </source>
</evidence>
<keyword evidence="4" id="KW-0399">Innate immunity</keyword>
<dbReference type="GO" id="GO:0009617">
    <property type="term" value="P:response to bacterium"/>
    <property type="evidence" value="ECO:0007669"/>
    <property type="project" value="UniProtKB-ARBA"/>
</dbReference>
<dbReference type="InterPro" id="IPR010825">
    <property type="entry name" value="Turandot"/>
</dbReference>
<name>A0A6P4EQ31_DRORH</name>
<accession>A0A6P4EQ31</accession>
<dbReference type="GO" id="GO:0045087">
    <property type="term" value="P:innate immune response"/>
    <property type="evidence" value="ECO:0007669"/>
    <property type="project" value="UniProtKB-KW"/>
</dbReference>
<reference evidence="9" key="1">
    <citation type="journal article" date="2021" name="Elife">
        <title>Highly contiguous assemblies of 101 drosophilid genomes.</title>
        <authorList>
            <person name="Kim B.Y."/>
            <person name="Wang J.R."/>
            <person name="Miller D.E."/>
            <person name="Barmina O."/>
            <person name="Delaney E."/>
            <person name="Thompson A."/>
            <person name="Comeault A.A."/>
            <person name="Peede D."/>
            <person name="D'Agostino E.R."/>
            <person name="Pelaez J."/>
            <person name="Aguilar J.M."/>
            <person name="Haji D."/>
            <person name="Matsunaga T."/>
            <person name="Armstrong E.E."/>
            <person name="Zych M."/>
            <person name="Ogawa Y."/>
            <person name="Stamenkovic-Radak M."/>
            <person name="Jelic M."/>
            <person name="Veselinovic M.S."/>
            <person name="Tanaskovic M."/>
            <person name="Eric P."/>
            <person name="Gao J.J."/>
            <person name="Katoh T.K."/>
            <person name="Toda M.J."/>
            <person name="Watabe H."/>
            <person name="Watada M."/>
            <person name="Davis J.S."/>
            <person name="Moyle L.C."/>
            <person name="Manoli G."/>
            <person name="Bertolini E."/>
            <person name="Kostal V."/>
            <person name="Hawley R.S."/>
            <person name="Takahashi A."/>
            <person name="Jones C.D."/>
            <person name="Price D.K."/>
            <person name="Whiteman N."/>
            <person name="Kopp A."/>
            <person name="Matute D.R."/>
            <person name="Petrov D.A."/>
        </authorList>
    </citation>
    <scope>NUCLEOTIDE SEQUENCE [LARGE SCALE GENOMIC DNA]</scope>
</reference>
<dbReference type="RefSeq" id="XP_016978744.1">
    <property type="nucleotide sequence ID" value="XM_017123255.1"/>
</dbReference>
<keyword evidence="6" id="KW-0391">Immunity</keyword>
<dbReference type="GO" id="GO:0005615">
    <property type="term" value="C:extracellular space"/>
    <property type="evidence" value="ECO:0007669"/>
    <property type="project" value="UniProtKB-ARBA"/>
</dbReference>
<sequence>MSSIIQVGCFLIVLGCILGTGLAQSDAEFTAKAREMLAVYGNPAVDQNTQYRNLPQLVEFYEKYYDRIHLTDQERQRANELLTRYRTEKANQVYVDGVPAQGGFRRTVLTEIAVGLAVSAAGEVLKRASSSGSTIQISREMGILGIIFLIAIYKLRSKF</sequence>
<evidence type="ECO:0000313" key="10">
    <source>
        <dbReference type="RefSeq" id="XP_016978744.1"/>
    </source>
</evidence>
<dbReference type="GeneID" id="108044292"/>
<organism evidence="10">
    <name type="scientific">Drosophila rhopaloa</name>
    <name type="common">Fruit fly</name>
    <dbReference type="NCBI Taxonomy" id="1041015"/>
    <lineage>
        <taxon>Eukaryota</taxon>
        <taxon>Metazoa</taxon>
        <taxon>Ecdysozoa</taxon>
        <taxon>Arthropoda</taxon>
        <taxon>Hexapoda</taxon>
        <taxon>Insecta</taxon>
        <taxon>Pterygota</taxon>
        <taxon>Neoptera</taxon>
        <taxon>Endopterygota</taxon>
        <taxon>Diptera</taxon>
        <taxon>Brachycera</taxon>
        <taxon>Muscomorpha</taxon>
        <taxon>Ephydroidea</taxon>
        <taxon>Drosophilidae</taxon>
        <taxon>Drosophila</taxon>
        <taxon>Sophophora</taxon>
    </lineage>
</organism>
<evidence type="ECO:0000256" key="7">
    <source>
        <dbReference type="SAM" id="SignalP"/>
    </source>
</evidence>
<comment type="subcellular location">
    <subcellularLocation>
        <location evidence="1">Secreted</location>
    </subcellularLocation>
</comment>
<evidence type="ECO:0000256" key="5">
    <source>
        <dbReference type="ARBA" id="ARBA00022729"/>
    </source>
</evidence>
<feature type="signal peptide" evidence="7">
    <location>
        <begin position="1"/>
        <end position="23"/>
    </location>
</feature>
<feature type="chain" id="PRO_5027887163" evidence="7">
    <location>
        <begin position="24"/>
        <end position="159"/>
    </location>
</feature>
<dbReference type="OrthoDB" id="7857971at2759"/>
<dbReference type="Pfam" id="PF07240">
    <property type="entry name" value="Turandot"/>
    <property type="match status" value="1"/>
</dbReference>
<evidence type="ECO:0000256" key="2">
    <source>
        <dbReference type="ARBA" id="ARBA00010249"/>
    </source>
</evidence>
<dbReference type="AlphaFoldDB" id="A0A6P4EQ31"/>
<reference evidence="8" key="3">
    <citation type="submission" date="2025-05" db="UniProtKB">
        <authorList>
            <consortium name="EnsemblMetazoa"/>
        </authorList>
    </citation>
    <scope>IDENTIFICATION</scope>
</reference>
<keyword evidence="3" id="KW-0964">Secreted</keyword>
<keyword evidence="9" id="KW-1185">Reference proteome</keyword>
<dbReference type="Proteomes" id="UP001652680">
    <property type="component" value="Unassembled WGS sequence"/>
</dbReference>
<evidence type="ECO:0000256" key="3">
    <source>
        <dbReference type="ARBA" id="ARBA00022525"/>
    </source>
</evidence>
<comment type="similarity">
    <text evidence="2">Belongs to the Turandot family.</text>
</comment>
<reference evidence="10" key="2">
    <citation type="submission" date="2025-04" db="UniProtKB">
        <authorList>
            <consortium name="RefSeq"/>
        </authorList>
    </citation>
    <scope>IDENTIFICATION</scope>
</reference>
<dbReference type="EnsemblMetazoa" id="XM_017123255.2">
    <property type="protein sequence ID" value="XP_016978744.1"/>
    <property type="gene ID" value="LOC108044292"/>
</dbReference>
<evidence type="ECO:0000256" key="4">
    <source>
        <dbReference type="ARBA" id="ARBA00022588"/>
    </source>
</evidence>
<evidence type="ECO:0000313" key="8">
    <source>
        <dbReference type="EnsemblMetazoa" id="XP_016978744.1"/>
    </source>
</evidence>
<gene>
    <name evidence="10" type="primary">LOC108044292</name>
    <name evidence="8" type="synonym">108044292</name>
</gene>
<dbReference type="GO" id="GO:0034605">
    <property type="term" value="P:cellular response to heat"/>
    <property type="evidence" value="ECO:0007669"/>
    <property type="project" value="UniProtKB-ARBA"/>
</dbReference>
<evidence type="ECO:0000256" key="1">
    <source>
        <dbReference type="ARBA" id="ARBA00004613"/>
    </source>
</evidence>
<protein>
    <submittedName>
        <fullName evidence="10">Protein Turandot E-like</fullName>
    </submittedName>
</protein>
<evidence type="ECO:0000313" key="9">
    <source>
        <dbReference type="Proteomes" id="UP001652680"/>
    </source>
</evidence>